<dbReference type="OMA" id="QQTHTEC"/>
<dbReference type="AlphaFoldDB" id="A0A8W8L6N1"/>
<sequence>MSWFKRGRNESKSSGQSSDDSADIRSRADTDPQTCLEVFQNHWKQALSIIKKGNGSTSSQGCNPDEQEAVMQNVEQMINLLVGEVGLDESGQGMPGPILHYLLEEDIFDQFCNWCHYNSSNGDKLKCEQLRIFEQLISQSQQILLIHKAIIQPLLRLLYLCAERSKTSDVESRLVLVLHQLCVCISQETVILESFFNASTNHGPTKFLIFSLLIPYIHREGKVGQQARDALLLIMTISARNPHIGLYIAENSDFCPVLATGLSGLYSSLPRKIPVYTDEWHQFSQEDVSLVPELQMFLNSLEFCNAVTQVSHPAIRSQLIKFIYDGFLVPVLGPALHQMNDESEDVSGLPLPLLDSPMFSNSREEVIAATAYLELFLRKTTEPNLLRTFLKFILVEQNDEIVILDSLITRINSSSKPLCVVSLSLFKTLVNLNCEDVMFQLVFRYLIPCTHVMVSQRRNVSDLDLHCKSAERFLSLRPNCCRPELIEKKSTPIQEKCNPSDANTSQNHRIKHGLSSFLRARKKERDYQKRRSATVATEQQNTAFPPGTFGSKLEHYETNYYDYLAEAKSQLESCAKACQRWVFPYDGQNPSMDALVDNGSESESMQISSVTETGLCNSGANSRMLEDVNGSNGGPLQRSSEVDEVFLSDNSCQSSVPDLTYLLTSYDSNSFMSSPEKIEDFIHYLDEVPTPPELEKTFEESVNSLDSILSSLCSRTDSSSVKSSNNTSVNLELSPQSIADDSTKAVGDGTTFEVINSTRDGVESDPSKGSPSQDTTSSFVEISMSNFASDVNVQTALSTLPQRVSLNSVDTVVHRKPSRDESTVRSVSFNLTDASMQNTTSVPAAVSNTGKLAPNIGPFLMALFSKLDGMMQNSLPVNLLLTGVIARLASYPQPLLRSFLLSHNLVFQPTVKSLLQVLTSLKQKVDHFAYTVPSFDKLLLRAKRTLIAREEEWRLGCVTISPYRINTVSPVKPPPVPENNNKDKKKTSLTDLLFRRSPVKRPDLPRAKKGPQVQILQGARGFRYINYQNRPHDISENPMDSPKIRNAVFCAVILEEFVKELAAYSQEQAVLAQSEV</sequence>
<feature type="compositionally biased region" description="Polar residues" evidence="2">
    <location>
        <begin position="767"/>
        <end position="776"/>
    </location>
</feature>
<feature type="domain" description="FHF complex subunit HOOK-interacting protein C-terminal" evidence="3">
    <location>
        <begin position="856"/>
        <end position="948"/>
    </location>
</feature>
<evidence type="ECO:0000313" key="5">
    <source>
        <dbReference type="Proteomes" id="UP000005408"/>
    </source>
</evidence>
<organism evidence="4 5">
    <name type="scientific">Magallana gigas</name>
    <name type="common">Pacific oyster</name>
    <name type="synonym">Crassostrea gigas</name>
    <dbReference type="NCBI Taxonomy" id="29159"/>
    <lineage>
        <taxon>Eukaryota</taxon>
        <taxon>Metazoa</taxon>
        <taxon>Spiralia</taxon>
        <taxon>Lophotrochozoa</taxon>
        <taxon>Mollusca</taxon>
        <taxon>Bivalvia</taxon>
        <taxon>Autobranchia</taxon>
        <taxon>Pteriomorphia</taxon>
        <taxon>Ostreida</taxon>
        <taxon>Ostreoidea</taxon>
        <taxon>Ostreidae</taxon>
        <taxon>Magallana</taxon>
    </lineage>
</organism>
<dbReference type="InterPro" id="IPR045668">
    <property type="entry name" value="FHIP_KELAA_motif"/>
</dbReference>
<name>A0A8W8L6N1_MAGGI</name>
<protein>
    <recommendedName>
        <fullName evidence="3">FHF complex subunit HOOK-interacting protein C-terminal domain-containing protein</fullName>
    </recommendedName>
</protein>
<keyword evidence="5" id="KW-1185">Reference proteome</keyword>
<feature type="region of interest" description="Disordered" evidence="2">
    <location>
        <begin position="1"/>
        <end position="27"/>
    </location>
</feature>
<dbReference type="OrthoDB" id="6287422at2759"/>
<dbReference type="PANTHER" id="PTHR21705">
    <property type="entry name" value="RAI16 PROTEIN-RELATED"/>
    <property type="match status" value="1"/>
</dbReference>
<dbReference type="Pfam" id="PF10257">
    <property type="entry name" value="RAI16-like"/>
    <property type="match status" value="1"/>
</dbReference>
<comment type="similarity">
    <text evidence="1">Belongs to the FHIP family.</text>
</comment>
<dbReference type="PANTHER" id="PTHR21705:SF11">
    <property type="entry name" value="FHIP FAMILY PROTEIN CG3558"/>
    <property type="match status" value="1"/>
</dbReference>
<dbReference type="InterPro" id="IPR045669">
    <property type="entry name" value="FHIP_C"/>
</dbReference>
<evidence type="ECO:0000256" key="2">
    <source>
        <dbReference type="SAM" id="MobiDB-lite"/>
    </source>
</evidence>
<dbReference type="InterPro" id="IPR019384">
    <property type="entry name" value="FHIP"/>
</dbReference>
<evidence type="ECO:0000259" key="3">
    <source>
        <dbReference type="Pfam" id="PF19314"/>
    </source>
</evidence>
<dbReference type="Proteomes" id="UP000005408">
    <property type="component" value="Unassembled WGS sequence"/>
</dbReference>
<evidence type="ECO:0000313" key="4">
    <source>
        <dbReference type="EnsemblMetazoa" id="G26702.1:cds"/>
    </source>
</evidence>
<proteinExistence type="inferred from homology"/>
<reference evidence="4" key="1">
    <citation type="submission" date="2022-08" db="UniProtKB">
        <authorList>
            <consortium name="EnsemblMetazoa"/>
        </authorList>
    </citation>
    <scope>IDENTIFICATION</scope>
    <source>
        <strain evidence="4">05x7-T-G4-1.051#20</strain>
    </source>
</reference>
<dbReference type="Pfam" id="PF19311">
    <property type="entry name" value="KELAA"/>
    <property type="match status" value="1"/>
</dbReference>
<feature type="region of interest" description="Disordered" evidence="2">
    <location>
        <begin position="757"/>
        <end position="776"/>
    </location>
</feature>
<dbReference type="EnsemblMetazoa" id="G26702.1">
    <property type="protein sequence ID" value="G26702.1:cds"/>
    <property type="gene ID" value="G26702"/>
</dbReference>
<evidence type="ECO:0000256" key="1">
    <source>
        <dbReference type="ARBA" id="ARBA00024336"/>
    </source>
</evidence>
<dbReference type="Pfam" id="PF19314">
    <property type="entry name" value="DUF5917"/>
    <property type="match status" value="1"/>
</dbReference>
<accession>A0A8W8L6N1</accession>